<evidence type="ECO:0000256" key="1">
    <source>
        <dbReference type="ARBA" id="ARBA00022729"/>
    </source>
</evidence>
<evidence type="ECO:0000259" key="4">
    <source>
        <dbReference type="Pfam" id="PF10342"/>
    </source>
</evidence>
<dbReference type="InterPro" id="IPR008969">
    <property type="entry name" value="CarboxyPept-like_regulatory"/>
</dbReference>
<evidence type="ECO:0000313" key="5">
    <source>
        <dbReference type="EMBL" id="KKL91765.1"/>
    </source>
</evidence>
<dbReference type="PANTHER" id="PTHR40633:SF1">
    <property type="entry name" value="GPI ANCHORED SERINE-THREONINE RICH PROTEIN (AFU_ORTHOLOGUE AFUA_1G03630)"/>
    <property type="match status" value="1"/>
</dbReference>
<dbReference type="SUPFAM" id="SSF49464">
    <property type="entry name" value="Carboxypeptidase regulatory domain-like"/>
    <property type="match status" value="2"/>
</dbReference>
<feature type="domain" description="CARDB" evidence="3">
    <location>
        <begin position="82"/>
        <end position="173"/>
    </location>
</feature>
<dbReference type="AlphaFoldDB" id="A0A0F9IDA1"/>
<accession>A0A0F9IDA1</accession>
<dbReference type="PANTHER" id="PTHR40633">
    <property type="entry name" value="MATRIX PROTEIN, PUTATIVE (AFU_ORTHOLOGUE AFUA_8G05410)-RELATED"/>
    <property type="match status" value="1"/>
</dbReference>
<reference evidence="5" key="1">
    <citation type="journal article" date="2015" name="Nature">
        <title>Complex archaea that bridge the gap between prokaryotes and eukaryotes.</title>
        <authorList>
            <person name="Spang A."/>
            <person name="Saw J.H."/>
            <person name="Jorgensen S.L."/>
            <person name="Zaremba-Niedzwiedzka K."/>
            <person name="Martijn J."/>
            <person name="Lind A.E."/>
            <person name="van Eijk R."/>
            <person name="Schleper C."/>
            <person name="Guy L."/>
            <person name="Ettema T.J."/>
        </authorList>
    </citation>
    <scope>NUCLEOTIDE SEQUENCE</scope>
</reference>
<feature type="non-terminal residue" evidence="5">
    <location>
        <position position="1"/>
    </location>
</feature>
<organism evidence="5">
    <name type="scientific">marine sediment metagenome</name>
    <dbReference type="NCBI Taxonomy" id="412755"/>
    <lineage>
        <taxon>unclassified sequences</taxon>
        <taxon>metagenomes</taxon>
        <taxon>ecological metagenomes</taxon>
    </lineage>
</organism>
<dbReference type="InterPro" id="IPR013783">
    <property type="entry name" value="Ig-like_fold"/>
</dbReference>
<keyword evidence="2" id="KW-0472">Membrane</keyword>
<sequence length="803" mass="90227">GMSGGPVWRYVSGNRYIMTVHAYGRDGTDSNFGTRLNSDKYDRINTWLSADASSAPTDKPDLEDRGSSYSDYNINTVTPGVTSFNVYSDVRNKGTTSSGGFYIYYYASTNNVITTLDYFIGSDYVSSISAFGYSDSSWSGIFPSDIPAGNYYIGWIIDSPDWVDEFDENNNDAYKSSQITVNPPPPPPPGYIEIQVNDSDTSGPVNFAYLQIWVNGSNLVDTGLTSSIGFYNSTALDIGAYNISVSKPGYHTQNQLINITDAQDDYYLDFAFVSYPPDSSYIEVRVNESNTLNPIGNAYIRTYNTTSGELWDSGYTNSSGFYNITGLYIGWWTVNVSFPGFHEQSKVDYINWNFDDDYLHFYLDSKFRPINGPVAIFRDNFPWNVNATEPILEKYNISYTIYNSLDFGNVDLSSFNKVILASEQVQTFYDRLAGNVSWFEDYAANGGVLELHTVDRKGNPSYHNGTWNAYLYPGGINKTYNVEFVNNSMNMPLHPILLKPFTMNESQIDGYIGGVFTVYPVDAREILHGPTADPILIEFSYGSGYIIASTQTLEWNANWGGSQQLYENIILYNPLDYDYSISITAPFSSTSWETNQTYNIMWDATDYIANVKIELYENGIFNMEISESTPNDGVYLWTVPNNLSDSLQYRIRIADASYPPISNDSLTFEIFNPFIEIINPISSTNWILNASEYIIWTSRGTVGDVKIELYNGSILELVISPTTSNDGSFLWVIPSNLTVSSEYTIKIVDVSNANIYYVSDSFTINIASGGGIPGYNLIITSVLIIGVTIILIKRKFFRRKYRQ</sequence>
<feature type="domain" description="Yeast cell wall synthesis Kre9/Knh1-like N-terminal" evidence="4">
    <location>
        <begin position="691"/>
        <end position="764"/>
    </location>
</feature>
<gene>
    <name evidence="5" type="ORF">LCGC14_1891420</name>
</gene>
<evidence type="ECO:0000256" key="2">
    <source>
        <dbReference type="SAM" id="Phobius"/>
    </source>
</evidence>
<keyword evidence="1" id="KW-0732">Signal</keyword>
<dbReference type="EMBL" id="LAZR01019649">
    <property type="protein sequence ID" value="KKL91765.1"/>
    <property type="molecule type" value="Genomic_DNA"/>
</dbReference>
<protein>
    <submittedName>
        <fullName evidence="5">Uncharacterized protein</fullName>
    </submittedName>
</protein>
<proteinExistence type="predicted"/>
<dbReference type="Pfam" id="PF10342">
    <property type="entry name" value="Kre9_KNH"/>
    <property type="match status" value="1"/>
</dbReference>
<dbReference type="Gene3D" id="2.60.40.1120">
    <property type="entry name" value="Carboxypeptidase-like, regulatory domain"/>
    <property type="match status" value="1"/>
</dbReference>
<name>A0A0F9IDA1_9ZZZZ</name>
<keyword evidence="2" id="KW-1133">Transmembrane helix</keyword>
<dbReference type="Pfam" id="PF07705">
    <property type="entry name" value="CARDB"/>
    <property type="match status" value="1"/>
</dbReference>
<comment type="caution">
    <text evidence="5">The sequence shown here is derived from an EMBL/GenBank/DDBJ whole genome shotgun (WGS) entry which is preliminary data.</text>
</comment>
<feature type="transmembrane region" description="Helical" evidence="2">
    <location>
        <begin position="774"/>
        <end position="792"/>
    </location>
</feature>
<dbReference type="InterPro" id="IPR018466">
    <property type="entry name" value="Kre9/Knh1-like_N"/>
</dbReference>
<dbReference type="InterPro" id="IPR011635">
    <property type="entry name" value="CARDB"/>
</dbReference>
<keyword evidence="2" id="KW-0812">Transmembrane</keyword>
<dbReference type="InterPro" id="IPR052982">
    <property type="entry name" value="SRP1/TIP1-like"/>
</dbReference>
<dbReference type="Gene3D" id="2.60.40.10">
    <property type="entry name" value="Immunoglobulins"/>
    <property type="match status" value="1"/>
</dbReference>
<evidence type="ECO:0000259" key="3">
    <source>
        <dbReference type="Pfam" id="PF07705"/>
    </source>
</evidence>